<feature type="non-terminal residue" evidence="2">
    <location>
        <position position="1"/>
    </location>
</feature>
<keyword evidence="3" id="KW-1185">Reference proteome</keyword>
<protein>
    <submittedName>
        <fullName evidence="2">Long-chain-fatty-acid-5-like ligase</fullName>
    </submittedName>
</protein>
<evidence type="ECO:0000313" key="3">
    <source>
        <dbReference type="Proteomes" id="UP000266721"/>
    </source>
</evidence>
<dbReference type="GO" id="GO:0016020">
    <property type="term" value="C:membrane"/>
    <property type="evidence" value="ECO:0007669"/>
    <property type="project" value="TreeGrafter"/>
</dbReference>
<name>A0A3R5TKZ2_MYTGA</name>
<dbReference type="PANTHER" id="PTHR43272">
    <property type="entry name" value="LONG-CHAIN-FATTY-ACID--COA LIGASE"/>
    <property type="match status" value="1"/>
</dbReference>
<dbReference type="SMR" id="A0A3R5TKZ2"/>
<evidence type="ECO:0000256" key="1">
    <source>
        <dbReference type="ARBA" id="ARBA00022598"/>
    </source>
</evidence>
<dbReference type="GO" id="GO:0004467">
    <property type="term" value="F:long-chain fatty acid-CoA ligase activity"/>
    <property type="evidence" value="ECO:0007669"/>
    <property type="project" value="TreeGrafter"/>
</dbReference>
<reference evidence="2 3" key="1">
    <citation type="journal article" date="2016" name="PLoS ONE">
        <title>A First Insight into the Genome of the Filter-Feeder Mussel Mytilus galloprovincialis.</title>
        <authorList>
            <person name="Murgarella M."/>
            <person name="Puiu D."/>
            <person name="Novoa B."/>
            <person name="Figueras A."/>
            <person name="Posada D."/>
            <person name="Canchaya C."/>
        </authorList>
    </citation>
    <scope>NUCLEOTIDE SEQUENCE [LARGE SCALE GENOMIC DNA]</scope>
    <source>
        <tissue evidence="2">Muscle</tissue>
    </source>
</reference>
<gene>
    <name evidence="2" type="ORF">AM593_03445</name>
</gene>
<sequence length="102" mass="11437">LVAQIFVHGDSLKASLVAVCVPDPEVLPSYAKSNFNITGSMEELVKNPVRDIYVHPELFSVENGLLTPTFKAKRQDLKKVFQPQIDEISSLIFILYQCLTTE</sequence>
<dbReference type="GO" id="GO:0005783">
    <property type="term" value="C:endoplasmic reticulum"/>
    <property type="evidence" value="ECO:0007669"/>
    <property type="project" value="TreeGrafter"/>
</dbReference>
<dbReference type="EMBL" id="KV612812">
    <property type="protein sequence ID" value="OPL20298.1"/>
    <property type="molecule type" value="Genomic_DNA"/>
</dbReference>
<dbReference type="SUPFAM" id="SSF56801">
    <property type="entry name" value="Acetyl-CoA synthetase-like"/>
    <property type="match status" value="1"/>
</dbReference>
<proteinExistence type="predicted"/>
<dbReference type="PANTHER" id="PTHR43272:SF107">
    <property type="entry name" value="LONG-CHAIN-FATTY-ACID--COA LIGASE 5"/>
    <property type="match status" value="1"/>
</dbReference>
<dbReference type="AlphaFoldDB" id="A0A3R5TKZ2"/>
<keyword evidence="1 2" id="KW-0436">Ligase</keyword>
<dbReference type="Proteomes" id="UP000266721">
    <property type="component" value="Unassembled WGS sequence"/>
</dbReference>
<evidence type="ECO:0000313" key="2">
    <source>
        <dbReference type="EMBL" id="OPL20298.1"/>
    </source>
</evidence>
<accession>A0A3R5TKZ2</accession>
<organism evidence="2 3">
    <name type="scientific">Mytilus galloprovincialis</name>
    <name type="common">Mediterranean mussel</name>
    <dbReference type="NCBI Taxonomy" id="29158"/>
    <lineage>
        <taxon>Eukaryota</taxon>
        <taxon>Metazoa</taxon>
        <taxon>Spiralia</taxon>
        <taxon>Lophotrochozoa</taxon>
        <taxon>Mollusca</taxon>
        <taxon>Bivalvia</taxon>
        <taxon>Autobranchia</taxon>
        <taxon>Pteriomorphia</taxon>
        <taxon>Mytilida</taxon>
        <taxon>Mytiloidea</taxon>
        <taxon>Mytilidae</taxon>
        <taxon>Mytilinae</taxon>
        <taxon>Mytilus</taxon>
    </lineage>
</organism>